<dbReference type="Proteomes" id="UP000054549">
    <property type="component" value="Unassembled WGS sequence"/>
</dbReference>
<sequence length="194" mass="21572">MPLSAVISSNLFSVALYGLLPVASRQSPMSAAHTRNISKQQPGRRKETDTCSLIRNLSAHSHDSSRGTDLLPRLNNEDDGAVLANKADTPSPPPLQLPRQPSLQPPQHRFVSTLQVHRQHDKTATLLYISSNLGYIANHLYFLVYFGNRRQFLTFPPVIYTIKNPPRGWTSIPFGNRGDEGGIEVMEWSMGEAV</sequence>
<protein>
    <submittedName>
        <fullName evidence="3">Uncharacterized protein</fullName>
    </submittedName>
</protein>
<accession>A0A0C2T689</accession>
<dbReference type="HOGENOM" id="CLU_1402113_0_0_1"/>
<keyword evidence="4" id="KW-1185">Reference proteome</keyword>
<evidence type="ECO:0000313" key="4">
    <source>
        <dbReference type="Proteomes" id="UP000054549"/>
    </source>
</evidence>
<organism evidence="3 4">
    <name type="scientific">Amanita muscaria (strain Koide BX008)</name>
    <dbReference type="NCBI Taxonomy" id="946122"/>
    <lineage>
        <taxon>Eukaryota</taxon>
        <taxon>Fungi</taxon>
        <taxon>Dikarya</taxon>
        <taxon>Basidiomycota</taxon>
        <taxon>Agaricomycotina</taxon>
        <taxon>Agaricomycetes</taxon>
        <taxon>Agaricomycetidae</taxon>
        <taxon>Agaricales</taxon>
        <taxon>Pluteineae</taxon>
        <taxon>Amanitaceae</taxon>
        <taxon>Amanita</taxon>
    </lineage>
</organism>
<keyword evidence="2" id="KW-0732">Signal</keyword>
<evidence type="ECO:0000256" key="1">
    <source>
        <dbReference type="SAM" id="MobiDB-lite"/>
    </source>
</evidence>
<evidence type="ECO:0000256" key="2">
    <source>
        <dbReference type="SAM" id="SignalP"/>
    </source>
</evidence>
<feature type="region of interest" description="Disordered" evidence="1">
    <location>
        <begin position="25"/>
        <end position="104"/>
    </location>
</feature>
<dbReference type="AlphaFoldDB" id="A0A0C2T689"/>
<reference evidence="3 4" key="1">
    <citation type="submission" date="2014-04" db="EMBL/GenBank/DDBJ databases">
        <title>Evolutionary Origins and Diversification of the Mycorrhizal Mutualists.</title>
        <authorList>
            <consortium name="DOE Joint Genome Institute"/>
            <consortium name="Mycorrhizal Genomics Consortium"/>
            <person name="Kohler A."/>
            <person name="Kuo A."/>
            <person name="Nagy L.G."/>
            <person name="Floudas D."/>
            <person name="Copeland A."/>
            <person name="Barry K.W."/>
            <person name="Cichocki N."/>
            <person name="Veneault-Fourrey C."/>
            <person name="LaButti K."/>
            <person name="Lindquist E.A."/>
            <person name="Lipzen A."/>
            <person name="Lundell T."/>
            <person name="Morin E."/>
            <person name="Murat C."/>
            <person name="Riley R."/>
            <person name="Ohm R."/>
            <person name="Sun H."/>
            <person name="Tunlid A."/>
            <person name="Henrissat B."/>
            <person name="Grigoriev I.V."/>
            <person name="Hibbett D.S."/>
            <person name="Martin F."/>
        </authorList>
    </citation>
    <scope>NUCLEOTIDE SEQUENCE [LARGE SCALE GENOMIC DNA]</scope>
    <source>
        <strain evidence="3 4">Koide BX008</strain>
    </source>
</reference>
<feature type="chain" id="PRO_5002155985" evidence="2">
    <location>
        <begin position="26"/>
        <end position="194"/>
    </location>
</feature>
<gene>
    <name evidence="3" type="ORF">M378DRAFT_199356</name>
</gene>
<evidence type="ECO:0000313" key="3">
    <source>
        <dbReference type="EMBL" id="KIL62064.1"/>
    </source>
</evidence>
<dbReference type="InParanoid" id="A0A0C2T689"/>
<name>A0A0C2T689_AMAMK</name>
<proteinExistence type="predicted"/>
<feature type="compositionally biased region" description="Polar residues" evidence="1">
    <location>
        <begin position="25"/>
        <end position="41"/>
    </location>
</feature>
<feature type="compositionally biased region" description="Polar residues" evidence="1">
    <location>
        <begin position="50"/>
        <end position="59"/>
    </location>
</feature>
<dbReference type="EMBL" id="KN818276">
    <property type="protein sequence ID" value="KIL62064.1"/>
    <property type="molecule type" value="Genomic_DNA"/>
</dbReference>
<feature type="signal peptide" evidence="2">
    <location>
        <begin position="1"/>
        <end position="25"/>
    </location>
</feature>